<dbReference type="AlphaFoldDB" id="A0A4U6RYU6"/>
<organism evidence="2 3">
    <name type="scientific">Bradyrhizobium elkanii</name>
    <dbReference type="NCBI Taxonomy" id="29448"/>
    <lineage>
        <taxon>Bacteria</taxon>
        <taxon>Pseudomonadati</taxon>
        <taxon>Pseudomonadota</taxon>
        <taxon>Alphaproteobacteria</taxon>
        <taxon>Hyphomicrobiales</taxon>
        <taxon>Nitrobacteraceae</taxon>
        <taxon>Bradyrhizobium</taxon>
    </lineage>
</organism>
<feature type="region of interest" description="Disordered" evidence="1">
    <location>
        <begin position="1"/>
        <end position="38"/>
    </location>
</feature>
<sequence length="63" mass="7136">MTGTWHRDGYPSRRSHPLRATVDIDQGSSPATDHAARDCGGRRARRFHAKSLHRPGSIKWPIF</sequence>
<dbReference type="Proteomes" id="UP000305095">
    <property type="component" value="Unassembled WGS sequence"/>
</dbReference>
<comment type="caution">
    <text evidence="2">The sequence shown here is derived from an EMBL/GenBank/DDBJ whole genome shotgun (WGS) entry which is preliminary data.</text>
</comment>
<evidence type="ECO:0000313" key="3">
    <source>
        <dbReference type="Proteomes" id="UP000305095"/>
    </source>
</evidence>
<name>A0A4U6RYU6_BRAEL</name>
<proteinExistence type="predicted"/>
<evidence type="ECO:0000256" key="1">
    <source>
        <dbReference type="SAM" id="MobiDB-lite"/>
    </source>
</evidence>
<feature type="compositionally biased region" description="Basic and acidic residues" evidence="1">
    <location>
        <begin position="1"/>
        <end position="11"/>
    </location>
</feature>
<gene>
    <name evidence="2" type="ORF">FDV58_16870</name>
</gene>
<evidence type="ECO:0000313" key="2">
    <source>
        <dbReference type="EMBL" id="TKV80427.1"/>
    </source>
</evidence>
<dbReference type="EMBL" id="SZZP01000009">
    <property type="protein sequence ID" value="TKV80427.1"/>
    <property type="molecule type" value="Genomic_DNA"/>
</dbReference>
<accession>A0A4U6RYU6</accession>
<protein>
    <submittedName>
        <fullName evidence="2">Uncharacterized protein</fullName>
    </submittedName>
</protein>
<reference evidence="2 3" key="1">
    <citation type="submission" date="2019-05" db="EMBL/GenBank/DDBJ databases">
        <title>Draft Genome of Bradyrhizobium elkanii strain SEMIA 938, Used in Commercial Inoculants for Lupinus spp. in Brazil.</title>
        <authorList>
            <person name="Hungria M."/>
            <person name="Delamuta J.R.M."/>
            <person name="Ribeiro R.A."/>
            <person name="Nogueira M.A."/>
        </authorList>
    </citation>
    <scope>NUCLEOTIDE SEQUENCE [LARGE SCALE GENOMIC DNA]</scope>
    <source>
        <strain evidence="2 3">Semia 938</strain>
    </source>
</reference>